<dbReference type="GO" id="GO:0046417">
    <property type="term" value="P:chorismate metabolic process"/>
    <property type="evidence" value="ECO:0007669"/>
    <property type="project" value="InterPro"/>
</dbReference>
<dbReference type="PANTHER" id="PTHR38041:SF1">
    <property type="entry name" value="CHORISMATE MUTASE"/>
    <property type="match status" value="1"/>
</dbReference>
<dbReference type="InterPro" id="IPR002701">
    <property type="entry name" value="CM_II_prokaryot"/>
</dbReference>
<dbReference type="SUPFAM" id="SSF48600">
    <property type="entry name" value="Chorismate mutase II"/>
    <property type="match status" value="1"/>
</dbReference>
<dbReference type="PROSITE" id="PS51168">
    <property type="entry name" value="CHORISMATE_MUT_2"/>
    <property type="match status" value="1"/>
</dbReference>
<accession>A0A2A5S111</accession>
<organism evidence="3 4">
    <name type="scientific">Pseudolactococcus plantarum</name>
    <dbReference type="NCBI Taxonomy" id="1365"/>
    <lineage>
        <taxon>Bacteria</taxon>
        <taxon>Bacillati</taxon>
        <taxon>Bacillota</taxon>
        <taxon>Bacilli</taxon>
        <taxon>Lactobacillales</taxon>
        <taxon>Streptococcaceae</taxon>
        <taxon>Pseudolactococcus</taxon>
    </lineage>
</organism>
<evidence type="ECO:0000313" key="4">
    <source>
        <dbReference type="Proteomes" id="UP000242246"/>
    </source>
</evidence>
<dbReference type="STRING" id="1348632.GCA_001591745_00697"/>
<gene>
    <name evidence="3" type="ORF">RU87_GL001161</name>
</gene>
<name>A0A2A5S111_9LACT</name>
<dbReference type="EMBL" id="JXJX01000005">
    <property type="protein sequence ID" value="PCS07108.1"/>
    <property type="molecule type" value="Genomic_DNA"/>
</dbReference>
<proteinExistence type="predicted"/>
<dbReference type="GO" id="GO:0004106">
    <property type="term" value="F:chorismate mutase activity"/>
    <property type="evidence" value="ECO:0007669"/>
    <property type="project" value="InterPro"/>
</dbReference>
<dbReference type="RefSeq" id="WP_068161541.1">
    <property type="nucleotide sequence ID" value="NZ_JXJX01000005.1"/>
</dbReference>
<dbReference type="InterPro" id="IPR051331">
    <property type="entry name" value="Chorismate_mutase-related"/>
</dbReference>
<evidence type="ECO:0000256" key="1">
    <source>
        <dbReference type="ARBA" id="ARBA00023235"/>
    </source>
</evidence>
<keyword evidence="1" id="KW-0413">Isomerase</keyword>
<keyword evidence="4" id="KW-1185">Reference proteome</keyword>
<evidence type="ECO:0000313" key="3">
    <source>
        <dbReference type="EMBL" id="PCS07108.1"/>
    </source>
</evidence>
<dbReference type="PANTHER" id="PTHR38041">
    <property type="entry name" value="CHORISMATE MUTASE"/>
    <property type="match status" value="1"/>
</dbReference>
<dbReference type="OrthoDB" id="3233357at2"/>
<dbReference type="SMART" id="SM00830">
    <property type="entry name" value="CM_2"/>
    <property type="match status" value="1"/>
</dbReference>
<comment type="caution">
    <text evidence="3">The sequence shown here is derived from an EMBL/GenBank/DDBJ whole genome shotgun (WGS) entry which is preliminary data.</text>
</comment>
<dbReference type="AlphaFoldDB" id="A0A2A5S111"/>
<protein>
    <submittedName>
        <fullName evidence="3">Chorismate mutase</fullName>
    </submittedName>
</protein>
<dbReference type="Pfam" id="PF01817">
    <property type="entry name" value="CM_2"/>
    <property type="match status" value="1"/>
</dbReference>
<reference evidence="3 4" key="1">
    <citation type="submission" date="2014-12" db="EMBL/GenBank/DDBJ databases">
        <title>Draft genome sequences of 10 type strains of Lactococcus.</title>
        <authorList>
            <person name="Sun Z."/>
            <person name="Zhong Z."/>
            <person name="Liu W."/>
            <person name="Zhang W."/>
            <person name="Zhang H."/>
        </authorList>
    </citation>
    <scope>NUCLEOTIDE SEQUENCE [LARGE SCALE GENOMIC DNA]</scope>
    <source>
        <strain evidence="3 4">DSM 20686</strain>
    </source>
</reference>
<dbReference type="GO" id="GO:0009697">
    <property type="term" value="P:salicylic acid biosynthetic process"/>
    <property type="evidence" value="ECO:0007669"/>
    <property type="project" value="TreeGrafter"/>
</dbReference>
<dbReference type="Proteomes" id="UP000242246">
    <property type="component" value="Unassembled WGS sequence"/>
</dbReference>
<dbReference type="Gene3D" id="1.20.59.10">
    <property type="entry name" value="Chorismate mutase"/>
    <property type="match status" value="1"/>
</dbReference>
<feature type="domain" description="Chorismate mutase" evidence="2">
    <location>
        <begin position="1"/>
        <end position="89"/>
    </location>
</feature>
<evidence type="ECO:0000259" key="2">
    <source>
        <dbReference type="PROSITE" id="PS51168"/>
    </source>
</evidence>
<dbReference type="InterPro" id="IPR036263">
    <property type="entry name" value="Chorismate_II_sf"/>
</dbReference>
<sequence>MPINLTDVRQKIDAIDKQMFGLMARRGEYVKLAAKFKTTEAEVAAPDRVAIVIEKVKKIATESGADVVVVEQVYRKMIAEFIELERRELKERH</sequence>
<dbReference type="InterPro" id="IPR036979">
    <property type="entry name" value="CM_dom_sf"/>
</dbReference>